<name>A0AAW1YER2_RUBAR</name>
<organism evidence="1 2">
    <name type="scientific">Rubus argutus</name>
    <name type="common">Southern blackberry</name>
    <dbReference type="NCBI Taxonomy" id="59490"/>
    <lineage>
        <taxon>Eukaryota</taxon>
        <taxon>Viridiplantae</taxon>
        <taxon>Streptophyta</taxon>
        <taxon>Embryophyta</taxon>
        <taxon>Tracheophyta</taxon>
        <taxon>Spermatophyta</taxon>
        <taxon>Magnoliopsida</taxon>
        <taxon>eudicotyledons</taxon>
        <taxon>Gunneridae</taxon>
        <taxon>Pentapetalae</taxon>
        <taxon>rosids</taxon>
        <taxon>fabids</taxon>
        <taxon>Rosales</taxon>
        <taxon>Rosaceae</taxon>
        <taxon>Rosoideae</taxon>
        <taxon>Rosoideae incertae sedis</taxon>
        <taxon>Rubus</taxon>
    </lineage>
</organism>
<evidence type="ECO:0000313" key="2">
    <source>
        <dbReference type="Proteomes" id="UP001457282"/>
    </source>
</evidence>
<comment type="caution">
    <text evidence="1">The sequence shown here is derived from an EMBL/GenBank/DDBJ whole genome shotgun (WGS) entry which is preliminary data.</text>
</comment>
<protein>
    <submittedName>
        <fullName evidence="1">Uncharacterized protein</fullName>
    </submittedName>
</protein>
<accession>A0AAW1YER2</accession>
<evidence type="ECO:0000313" key="1">
    <source>
        <dbReference type="EMBL" id="KAK9946586.1"/>
    </source>
</evidence>
<dbReference type="AlphaFoldDB" id="A0AAW1YER2"/>
<reference evidence="1 2" key="1">
    <citation type="journal article" date="2023" name="G3 (Bethesda)">
        <title>A chromosome-length genome assembly and annotation of blackberry (Rubus argutus, cv. 'Hillquist').</title>
        <authorList>
            <person name="Bruna T."/>
            <person name="Aryal R."/>
            <person name="Dudchenko O."/>
            <person name="Sargent D.J."/>
            <person name="Mead D."/>
            <person name="Buti M."/>
            <person name="Cavallini A."/>
            <person name="Hytonen T."/>
            <person name="Andres J."/>
            <person name="Pham M."/>
            <person name="Weisz D."/>
            <person name="Mascagni F."/>
            <person name="Usai G."/>
            <person name="Natali L."/>
            <person name="Bassil N."/>
            <person name="Fernandez G.E."/>
            <person name="Lomsadze A."/>
            <person name="Armour M."/>
            <person name="Olukolu B."/>
            <person name="Poorten T."/>
            <person name="Britton C."/>
            <person name="Davik J."/>
            <person name="Ashrafi H."/>
            <person name="Aiden E.L."/>
            <person name="Borodovsky M."/>
            <person name="Worthington M."/>
        </authorList>
    </citation>
    <scope>NUCLEOTIDE SEQUENCE [LARGE SCALE GENOMIC DNA]</scope>
    <source>
        <strain evidence="1">PI 553951</strain>
    </source>
</reference>
<gene>
    <name evidence="1" type="ORF">M0R45_012043</name>
</gene>
<keyword evidence="2" id="KW-1185">Reference proteome</keyword>
<dbReference type="Proteomes" id="UP001457282">
    <property type="component" value="Unassembled WGS sequence"/>
</dbReference>
<sequence>MPPSLQHVFALYTQDLGTHHSSLDRRFQFRLTTVGRPSLSAAPINYRGHCLSSQLSRVSWTPSKLSISLSFSRISVLPLPLGFIPNTQSTTTTIFDHPSTSDHCCWNLHDPNILVVPIDHGGARSRAR</sequence>
<dbReference type="EMBL" id="JBEDUW010000002">
    <property type="protein sequence ID" value="KAK9946586.1"/>
    <property type="molecule type" value="Genomic_DNA"/>
</dbReference>
<proteinExistence type="predicted"/>